<protein>
    <submittedName>
        <fullName evidence="2 3">Uncharacterized protein</fullName>
    </submittedName>
</protein>
<sequence>MSFSLHKTHISLTADLTALQQVIAKNLRDQFPNAPPNEVFVFPTTAQDLLGQILPHALISAQKRRELLAKLFIMAHELAKTLQRAIYVPQDDLTAPVRKEMDHKIGDEQPQTLTQHKSSTSPSARPSS</sequence>
<keyword evidence="4" id="KW-1185">Reference proteome</keyword>
<reference evidence="3 4" key="3">
    <citation type="journal article" date="2017" name="G3 (Bethesda)">
        <title>Comparative analysis highlights variable genome content of wheat rusts and divergence of the mating loci.</title>
        <authorList>
            <person name="Cuomo C.A."/>
            <person name="Bakkeren G."/>
            <person name="Khalil H.B."/>
            <person name="Panwar V."/>
            <person name="Joly D."/>
            <person name="Linning R."/>
            <person name="Sakthikumar S."/>
            <person name="Song X."/>
            <person name="Adiconis X."/>
            <person name="Fan L."/>
            <person name="Goldberg J.M."/>
            <person name="Levin J.Z."/>
            <person name="Young S."/>
            <person name="Zeng Q."/>
            <person name="Anikster Y."/>
            <person name="Bruce M."/>
            <person name="Wang M."/>
            <person name="Yin C."/>
            <person name="McCallum B."/>
            <person name="Szabo L.J."/>
            <person name="Hulbert S."/>
            <person name="Chen X."/>
            <person name="Fellers J.P."/>
        </authorList>
    </citation>
    <scope>NUCLEOTIDE SEQUENCE</scope>
    <source>
        <strain evidence="3">isolate 1-1 / race 1 (BBBD)</strain>
        <strain evidence="4">Isolate 1-1 / race 1 (BBBD)</strain>
    </source>
</reference>
<reference evidence="2" key="2">
    <citation type="submission" date="2016-05" db="EMBL/GenBank/DDBJ databases">
        <title>Comparative analysis highlights variable genome content of wheat rusts and divergence of the mating loci.</title>
        <authorList>
            <person name="Cuomo C.A."/>
            <person name="Bakkeren G."/>
            <person name="Szabo L."/>
            <person name="Khalil H."/>
            <person name="Joly D."/>
            <person name="Goldberg J."/>
            <person name="Young S."/>
            <person name="Zeng Q."/>
            <person name="Fellers J."/>
        </authorList>
    </citation>
    <scope>NUCLEOTIDE SEQUENCE [LARGE SCALE GENOMIC DNA]</scope>
    <source>
        <strain evidence="2">1-1 BBBD Race 1</strain>
    </source>
</reference>
<dbReference type="EnsemblFungi" id="PTTG_10786-t43_1">
    <property type="protein sequence ID" value="PTTG_10786-t43_1-p1"/>
    <property type="gene ID" value="PTTG_10786"/>
</dbReference>
<proteinExistence type="predicted"/>
<dbReference type="Proteomes" id="UP000005240">
    <property type="component" value="Unassembled WGS sequence"/>
</dbReference>
<name>A0A0C4FC34_PUCT1</name>
<dbReference type="EMBL" id="ADAS02000014">
    <property type="protein sequence ID" value="OAV97324.1"/>
    <property type="molecule type" value="Genomic_DNA"/>
</dbReference>
<evidence type="ECO:0000256" key="1">
    <source>
        <dbReference type="SAM" id="MobiDB-lite"/>
    </source>
</evidence>
<reference evidence="3" key="4">
    <citation type="submission" date="2025-05" db="UniProtKB">
        <authorList>
            <consortium name="EnsemblFungi"/>
        </authorList>
    </citation>
    <scope>IDENTIFICATION</scope>
    <source>
        <strain evidence="3">isolate 1-1 / race 1 (BBBD)</strain>
    </source>
</reference>
<accession>A0A0C4FC34</accession>
<feature type="compositionally biased region" description="Low complexity" evidence="1">
    <location>
        <begin position="118"/>
        <end position="128"/>
    </location>
</feature>
<evidence type="ECO:0000313" key="3">
    <source>
        <dbReference type="EnsemblFungi" id="PTTG_10786-t43_1-p1"/>
    </source>
</evidence>
<feature type="region of interest" description="Disordered" evidence="1">
    <location>
        <begin position="102"/>
        <end position="128"/>
    </location>
</feature>
<evidence type="ECO:0000313" key="2">
    <source>
        <dbReference type="EMBL" id="OAV97324.1"/>
    </source>
</evidence>
<dbReference type="VEuPathDB" id="FungiDB:PTTG_10786"/>
<evidence type="ECO:0000313" key="4">
    <source>
        <dbReference type="Proteomes" id="UP000005240"/>
    </source>
</evidence>
<dbReference type="AlphaFoldDB" id="A0A0C4FC34"/>
<reference evidence="2" key="1">
    <citation type="submission" date="2009-11" db="EMBL/GenBank/DDBJ databases">
        <authorList>
            <consortium name="The Broad Institute Genome Sequencing Platform"/>
            <person name="Ward D."/>
            <person name="Feldgarden M."/>
            <person name="Earl A."/>
            <person name="Young S.K."/>
            <person name="Zeng Q."/>
            <person name="Koehrsen M."/>
            <person name="Alvarado L."/>
            <person name="Berlin A."/>
            <person name="Bochicchio J."/>
            <person name="Borenstein D."/>
            <person name="Chapman S.B."/>
            <person name="Chen Z."/>
            <person name="Engels R."/>
            <person name="Freedman E."/>
            <person name="Gellesch M."/>
            <person name="Goldberg J."/>
            <person name="Griggs A."/>
            <person name="Gujja S."/>
            <person name="Heilman E."/>
            <person name="Heiman D."/>
            <person name="Hepburn T."/>
            <person name="Howarth C."/>
            <person name="Jen D."/>
            <person name="Larson L."/>
            <person name="Lewis B."/>
            <person name="Mehta T."/>
            <person name="Park D."/>
            <person name="Pearson M."/>
            <person name="Roberts A."/>
            <person name="Saif S."/>
            <person name="Shea T."/>
            <person name="Shenoy N."/>
            <person name="Sisk P."/>
            <person name="Stolte C."/>
            <person name="Sykes S."/>
            <person name="Thomson T."/>
            <person name="Walk T."/>
            <person name="White J."/>
            <person name="Yandava C."/>
            <person name="Izard J."/>
            <person name="Baranova O.V."/>
            <person name="Blanton J.M."/>
            <person name="Tanner A.C."/>
            <person name="Dewhirst F.E."/>
            <person name="Haas B."/>
            <person name="Nusbaum C."/>
            <person name="Birren B."/>
        </authorList>
    </citation>
    <scope>NUCLEOTIDE SEQUENCE [LARGE SCALE GENOMIC DNA]</scope>
    <source>
        <strain evidence="2">1-1 BBBD Race 1</strain>
    </source>
</reference>
<gene>
    <name evidence="2" type="ORF">PTTG_10786</name>
</gene>
<organism evidence="2">
    <name type="scientific">Puccinia triticina (isolate 1-1 / race 1 (BBBD))</name>
    <name type="common">Brown leaf rust fungus</name>
    <dbReference type="NCBI Taxonomy" id="630390"/>
    <lineage>
        <taxon>Eukaryota</taxon>
        <taxon>Fungi</taxon>
        <taxon>Dikarya</taxon>
        <taxon>Basidiomycota</taxon>
        <taxon>Pucciniomycotina</taxon>
        <taxon>Pucciniomycetes</taxon>
        <taxon>Pucciniales</taxon>
        <taxon>Pucciniaceae</taxon>
        <taxon>Puccinia</taxon>
    </lineage>
</organism>